<dbReference type="EMBL" id="MU266431">
    <property type="protein sequence ID" value="KAH7924183.1"/>
    <property type="molecule type" value="Genomic_DNA"/>
</dbReference>
<name>A0ACB8BFY9_9AGAM</name>
<comment type="caution">
    <text evidence="1">The sequence shown here is derived from an EMBL/GenBank/DDBJ whole genome shotgun (WGS) entry which is preliminary data.</text>
</comment>
<organism evidence="1 2">
    <name type="scientific">Leucogyrophana mollusca</name>
    <dbReference type="NCBI Taxonomy" id="85980"/>
    <lineage>
        <taxon>Eukaryota</taxon>
        <taxon>Fungi</taxon>
        <taxon>Dikarya</taxon>
        <taxon>Basidiomycota</taxon>
        <taxon>Agaricomycotina</taxon>
        <taxon>Agaricomycetes</taxon>
        <taxon>Agaricomycetidae</taxon>
        <taxon>Boletales</taxon>
        <taxon>Boletales incertae sedis</taxon>
        <taxon>Leucogyrophana</taxon>
    </lineage>
</organism>
<proteinExistence type="predicted"/>
<dbReference type="Proteomes" id="UP000790709">
    <property type="component" value="Unassembled WGS sequence"/>
</dbReference>
<evidence type="ECO:0000313" key="1">
    <source>
        <dbReference type="EMBL" id="KAH7924183.1"/>
    </source>
</evidence>
<protein>
    <submittedName>
        <fullName evidence="1">Uncharacterized protein</fullName>
    </submittedName>
</protein>
<keyword evidence="2" id="KW-1185">Reference proteome</keyword>
<accession>A0ACB8BFY9</accession>
<sequence>MTTKSPPPKAPSKKRKSGDDLDALKASKQPKLDSFFTPRVSLSTTCGAEKKMFVAKLSDEQNKVLRMVMDEGKSVFFTGSAGTGKSLLLRAIISALRKKHANKPDVVSVTASTGMAASNIGVLGYPSTWLTHVPSGMTIHSWGAVTPGNHNIDAQISCIKLVVTGDFFQLPPVCKGEPFFAFESEAWKACIEDTVNLTQVFRQKDDHFVNILNETRQGTISPAALSTFKSLSRPLPRPPPSMPNVLPTELFPLRHEVSSANSARLRALPHTLHTFHSNDTFPGLSKPVSSPAPSSSIHKPAVPNKREGLLSGVLAEKKLELKKGAQVMLVKNIDEILVNGCVGSVVGFHTYREVKCAMAGGTRSTKATGVIRNVSIDTEGGLITVKDCGADKENVEADVDADAKGKSKVAAQEERFPVVEFPTAEGGKEAVLVMREEFRVEDSEGKVLARRMQVPLVLAWAMSIHKSQGQTIQRVKVDLGKVFEKGQSYVALSRAATLEGLQVLRFDPKKVLAHSKVIEWSKTLAALDTKGATVAS</sequence>
<reference evidence="1" key="1">
    <citation type="journal article" date="2021" name="New Phytol.">
        <title>Evolutionary innovations through gain and loss of genes in the ectomycorrhizal Boletales.</title>
        <authorList>
            <person name="Wu G."/>
            <person name="Miyauchi S."/>
            <person name="Morin E."/>
            <person name="Kuo A."/>
            <person name="Drula E."/>
            <person name="Varga T."/>
            <person name="Kohler A."/>
            <person name="Feng B."/>
            <person name="Cao Y."/>
            <person name="Lipzen A."/>
            <person name="Daum C."/>
            <person name="Hundley H."/>
            <person name="Pangilinan J."/>
            <person name="Johnson J."/>
            <person name="Barry K."/>
            <person name="LaButti K."/>
            <person name="Ng V."/>
            <person name="Ahrendt S."/>
            <person name="Min B."/>
            <person name="Choi I.G."/>
            <person name="Park H."/>
            <person name="Plett J.M."/>
            <person name="Magnuson J."/>
            <person name="Spatafora J.W."/>
            <person name="Nagy L.G."/>
            <person name="Henrissat B."/>
            <person name="Grigoriev I.V."/>
            <person name="Yang Z.L."/>
            <person name="Xu J."/>
            <person name="Martin F.M."/>
        </authorList>
    </citation>
    <scope>NUCLEOTIDE SEQUENCE</scope>
    <source>
        <strain evidence="1">KUC20120723A-06</strain>
    </source>
</reference>
<gene>
    <name evidence="1" type="ORF">BV22DRAFT_1047643</name>
</gene>
<evidence type="ECO:0000313" key="2">
    <source>
        <dbReference type="Proteomes" id="UP000790709"/>
    </source>
</evidence>